<organism evidence="2 3">
    <name type="scientific">Roseovarius nubinhibens (strain ATCC BAA-591 / DSM 15170 / ISM)</name>
    <dbReference type="NCBI Taxonomy" id="89187"/>
    <lineage>
        <taxon>Bacteria</taxon>
        <taxon>Pseudomonadati</taxon>
        <taxon>Pseudomonadota</taxon>
        <taxon>Alphaproteobacteria</taxon>
        <taxon>Rhodobacterales</taxon>
        <taxon>Roseobacteraceae</taxon>
        <taxon>Roseovarius</taxon>
    </lineage>
</organism>
<gene>
    <name evidence="2" type="ORF">ISM_00540</name>
</gene>
<dbReference type="AlphaFoldDB" id="A3SHA0"/>
<comment type="caution">
    <text evidence="2">The sequence shown here is derived from an EMBL/GenBank/DDBJ whole genome shotgun (WGS) entry which is preliminary data.</text>
</comment>
<dbReference type="OrthoDB" id="6199360at2"/>
<dbReference type="GO" id="GO:0004519">
    <property type="term" value="F:endonuclease activity"/>
    <property type="evidence" value="ECO:0007669"/>
    <property type="project" value="UniProtKB-KW"/>
</dbReference>
<dbReference type="Pfam" id="PF03372">
    <property type="entry name" value="Exo_endo_phos"/>
    <property type="match status" value="1"/>
</dbReference>
<dbReference type="STRING" id="89187.ISM_00540"/>
<keyword evidence="3" id="KW-1185">Reference proteome</keyword>
<reference evidence="2 3" key="1">
    <citation type="submission" date="2005-12" db="EMBL/GenBank/DDBJ databases">
        <authorList>
            <person name="Moran M.A."/>
            <person name="Ferriera S."/>
            <person name="Johnson J."/>
            <person name="Kravitz S."/>
            <person name="Halpern A."/>
            <person name="Remington K."/>
            <person name="Beeson K."/>
            <person name="Tran B."/>
            <person name="Rogers Y.-H."/>
            <person name="Friedman R."/>
            <person name="Venter J.C."/>
        </authorList>
    </citation>
    <scope>NUCLEOTIDE SEQUENCE [LARGE SCALE GENOMIC DNA]</scope>
    <source>
        <strain evidence="3">ATCC BAA-591 / DSM 15170 / ISM</strain>
    </source>
</reference>
<dbReference type="InterPro" id="IPR005135">
    <property type="entry name" value="Endo/exonuclease/phosphatase"/>
</dbReference>
<dbReference type="SUPFAM" id="SSF56219">
    <property type="entry name" value="DNase I-like"/>
    <property type="match status" value="1"/>
</dbReference>
<keyword evidence="2" id="KW-0269">Exonuclease</keyword>
<dbReference type="Proteomes" id="UP000005954">
    <property type="component" value="Unassembled WGS sequence"/>
</dbReference>
<evidence type="ECO:0000313" key="2">
    <source>
        <dbReference type="EMBL" id="EAP76731.1"/>
    </source>
</evidence>
<sequence>MRIATYNIEWFNALFDDDGELIDDDGWSARHNITRSQQTEAVGIVLTALKADAIMIVEAPDQNRQRSTVRALEGFAYRMGLSARKAVLGFENETQQEIALLYDPDKLSVRHDPIGEETGKRGSADAPRFDGAFRIDLDIDAKEDIVTFSKPPIELAVETATGTAFRMIGVHLKSKAPHGATNREAAMRIGIANRRKQLAQAVWLRQRIDGHLAAGETLMVMGDMNDGPGLDEYEDLFGRSSVEILLGEGEGALYDPHARAALTRKLGAIYSTSRFYQPETGRYMQALLDYIMVTRGLRERGAAWRIWHPFDDPDCWNLPELSRALLTASDHYPVTIDLDI</sequence>
<accession>A3SHA0</accession>
<evidence type="ECO:0000313" key="3">
    <source>
        <dbReference type="Proteomes" id="UP000005954"/>
    </source>
</evidence>
<keyword evidence="2" id="KW-0540">Nuclease</keyword>
<dbReference type="HOGENOM" id="CLU_068836_0_0_5"/>
<protein>
    <submittedName>
        <fullName evidence="2">Endonuclease/exonuclease/phosphatase family protein</fullName>
    </submittedName>
</protein>
<dbReference type="InterPro" id="IPR036691">
    <property type="entry name" value="Endo/exonu/phosph_ase_sf"/>
</dbReference>
<proteinExistence type="predicted"/>
<dbReference type="eggNOG" id="COG2374">
    <property type="taxonomic scope" value="Bacteria"/>
</dbReference>
<dbReference type="RefSeq" id="WP_009812138.1">
    <property type="nucleotide sequence ID" value="NZ_CH724156.1"/>
</dbReference>
<dbReference type="GO" id="GO:0004527">
    <property type="term" value="F:exonuclease activity"/>
    <property type="evidence" value="ECO:0007669"/>
    <property type="project" value="UniProtKB-KW"/>
</dbReference>
<keyword evidence="2" id="KW-0255">Endonuclease</keyword>
<dbReference type="Gene3D" id="3.60.10.10">
    <property type="entry name" value="Endonuclease/exonuclease/phosphatase"/>
    <property type="match status" value="1"/>
</dbReference>
<dbReference type="EMBL" id="AALY01000001">
    <property type="protein sequence ID" value="EAP76731.1"/>
    <property type="molecule type" value="Genomic_DNA"/>
</dbReference>
<name>A3SHA0_ROSNI</name>
<feature type="domain" description="Endonuclease/exonuclease/phosphatase" evidence="1">
    <location>
        <begin position="5"/>
        <end position="331"/>
    </location>
</feature>
<evidence type="ECO:0000259" key="1">
    <source>
        <dbReference type="Pfam" id="PF03372"/>
    </source>
</evidence>
<keyword evidence="2" id="KW-0378">Hydrolase</keyword>